<protein>
    <submittedName>
        <fullName evidence="1">Uncharacterized protein</fullName>
    </submittedName>
</protein>
<evidence type="ECO:0000313" key="2">
    <source>
        <dbReference type="Proteomes" id="UP000238532"/>
    </source>
</evidence>
<reference evidence="1 2" key="1">
    <citation type="submission" date="2017-04" db="EMBL/GenBank/DDBJ databases">
        <title>Haemophilus influenzae in COPD genome sequencing project.</title>
        <authorList>
            <person name="Murphy T.F."/>
            <person name="Kong Y."/>
            <person name="Nadendla S."/>
            <person name="Tettelin H."/>
            <person name="Pettigrew M."/>
        </authorList>
    </citation>
    <scope>NUCLEOTIDE SEQUENCE [LARGE SCALE GENOMIC DNA]</scope>
    <source>
        <strain evidence="1 2">56P127H1</strain>
    </source>
</reference>
<dbReference type="EMBL" id="NEBY01000148">
    <property type="protein sequence ID" value="PRJ63219.1"/>
    <property type="molecule type" value="Genomic_DNA"/>
</dbReference>
<evidence type="ECO:0000313" key="1">
    <source>
        <dbReference type="EMBL" id="PRJ63219.1"/>
    </source>
</evidence>
<proteinExistence type="predicted"/>
<dbReference type="RefSeq" id="WP_105878335.1">
    <property type="nucleotide sequence ID" value="NZ_MZLP01000082.1"/>
</dbReference>
<accession>A0A2S9RQS9</accession>
<dbReference type="AlphaFoldDB" id="A0A2S9RQS9"/>
<gene>
    <name evidence="1" type="ORF">BV102_00422</name>
</gene>
<sequence>MQIFSSQSSFRKPYKILVRSDGEYVKGKWVKGGEIEQMLMASIQPLSSAEMDRLVVSMQGRRVSSAVKIYTDQKLTVAGENAHNGAVVLFDGERYEVISRASYHSGVLSHHRYVAIRVK</sequence>
<name>A0A2S9RQS9_HAEIF</name>
<dbReference type="Proteomes" id="UP000238532">
    <property type="component" value="Unassembled WGS sequence"/>
</dbReference>
<organism evidence="1 2">
    <name type="scientific">Haemophilus influenzae</name>
    <dbReference type="NCBI Taxonomy" id="727"/>
    <lineage>
        <taxon>Bacteria</taxon>
        <taxon>Pseudomonadati</taxon>
        <taxon>Pseudomonadota</taxon>
        <taxon>Gammaproteobacteria</taxon>
        <taxon>Pasteurellales</taxon>
        <taxon>Pasteurellaceae</taxon>
        <taxon>Haemophilus</taxon>
    </lineage>
</organism>
<comment type="caution">
    <text evidence="1">The sequence shown here is derived from an EMBL/GenBank/DDBJ whole genome shotgun (WGS) entry which is preliminary data.</text>
</comment>